<dbReference type="PANTHER" id="PTHR33217:SF8">
    <property type="entry name" value="MUTATOR FAMILY TRANSPOSASE"/>
    <property type="match status" value="1"/>
</dbReference>
<comment type="function">
    <text evidence="1 6">Required for the transposition of the insertion element.</text>
</comment>
<dbReference type="AlphaFoldDB" id="A0A5R8ZWA9"/>
<dbReference type="Proteomes" id="UP000306544">
    <property type="component" value="Unassembled WGS sequence"/>
</dbReference>
<reference evidence="7 8" key="1">
    <citation type="submission" date="2019-05" db="EMBL/GenBank/DDBJ databases">
        <title>Nesterenkonia sp. GY239, isolated from the Southern Atlantic Ocean.</title>
        <authorList>
            <person name="Zhang G."/>
        </authorList>
    </citation>
    <scope>NUCLEOTIDE SEQUENCE [LARGE SCALE GENOMIC DNA]</scope>
    <source>
        <strain evidence="7 8">GY239</strain>
    </source>
</reference>
<evidence type="ECO:0000313" key="7">
    <source>
        <dbReference type="EMBL" id="TLP70550.1"/>
    </source>
</evidence>
<name>A0A5R8ZWA9_9MICC</name>
<keyword evidence="8" id="KW-1185">Reference proteome</keyword>
<dbReference type="InterPro" id="IPR001207">
    <property type="entry name" value="Transposase_mutator"/>
</dbReference>
<proteinExistence type="inferred from homology"/>
<feature type="non-terminal residue" evidence="7">
    <location>
        <position position="69"/>
    </location>
</feature>
<dbReference type="EMBL" id="VAWA01000047">
    <property type="protein sequence ID" value="TLP70550.1"/>
    <property type="molecule type" value="Genomic_DNA"/>
</dbReference>
<evidence type="ECO:0000256" key="5">
    <source>
        <dbReference type="ARBA" id="ARBA00023172"/>
    </source>
</evidence>
<keyword evidence="5 6" id="KW-0233">DNA recombination</keyword>
<comment type="caution">
    <text evidence="7">The sequence shown here is derived from an EMBL/GenBank/DDBJ whole genome shotgun (WGS) entry which is preliminary data.</text>
</comment>
<protein>
    <recommendedName>
        <fullName evidence="6">Mutator family transposase</fullName>
    </recommendedName>
</protein>
<keyword evidence="4 6" id="KW-0238">DNA-binding</keyword>
<accession>A0A5R8ZWA9</accession>
<evidence type="ECO:0000256" key="3">
    <source>
        <dbReference type="ARBA" id="ARBA00022578"/>
    </source>
</evidence>
<dbReference type="GO" id="GO:0003677">
    <property type="term" value="F:DNA binding"/>
    <property type="evidence" value="ECO:0007669"/>
    <property type="project" value="UniProtKB-UniRule"/>
</dbReference>
<dbReference type="GO" id="GO:0004803">
    <property type="term" value="F:transposase activity"/>
    <property type="evidence" value="ECO:0007669"/>
    <property type="project" value="UniProtKB-UniRule"/>
</dbReference>
<evidence type="ECO:0000256" key="4">
    <source>
        <dbReference type="ARBA" id="ARBA00023125"/>
    </source>
</evidence>
<sequence>MELTGDGGLVPALIKETLERGLAAEMTSHLGYAKDDREAKATKNSRNGSYAKTVASEAGEIEISVPRDR</sequence>
<dbReference type="GO" id="GO:0006313">
    <property type="term" value="P:DNA transposition"/>
    <property type="evidence" value="ECO:0007669"/>
    <property type="project" value="UniProtKB-UniRule"/>
</dbReference>
<comment type="similarity">
    <text evidence="2 6">Belongs to the transposase mutator family.</text>
</comment>
<evidence type="ECO:0000256" key="6">
    <source>
        <dbReference type="RuleBase" id="RU365089"/>
    </source>
</evidence>
<dbReference type="PANTHER" id="PTHR33217">
    <property type="entry name" value="TRANSPOSASE FOR INSERTION SEQUENCE ELEMENT IS1081"/>
    <property type="match status" value="1"/>
</dbReference>
<keyword evidence="3 6" id="KW-0815">Transposition</keyword>
<gene>
    <name evidence="7" type="ORF">FEF27_13000</name>
</gene>
<keyword evidence="6" id="KW-0814">Transposable element</keyword>
<evidence type="ECO:0000313" key="8">
    <source>
        <dbReference type="Proteomes" id="UP000306544"/>
    </source>
</evidence>
<evidence type="ECO:0000256" key="1">
    <source>
        <dbReference type="ARBA" id="ARBA00002190"/>
    </source>
</evidence>
<organism evidence="7 8">
    <name type="scientific">Nesterenkonia sphaerica</name>
    <dbReference type="NCBI Taxonomy" id="1804988"/>
    <lineage>
        <taxon>Bacteria</taxon>
        <taxon>Bacillati</taxon>
        <taxon>Actinomycetota</taxon>
        <taxon>Actinomycetes</taxon>
        <taxon>Micrococcales</taxon>
        <taxon>Micrococcaceae</taxon>
        <taxon>Nesterenkonia</taxon>
    </lineage>
</organism>
<dbReference type="Pfam" id="PF00872">
    <property type="entry name" value="Transposase_mut"/>
    <property type="match status" value="1"/>
</dbReference>
<evidence type="ECO:0000256" key="2">
    <source>
        <dbReference type="ARBA" id="ARBA00010961"/>
    </source>
</evidence>